<dbReference type="EMBL" id="QEAM01000484">
    <property type="protein sequence ID" value="TPX39413.1"/>
    <property type="molecule type" value="Genomic_DNA"/>
</dbReference>
<evidence type="ECO:0000313" key="2">
    <source>
        <dbReference type="EMBL" id="TPX39413.1"/>
    </source>
</evidence>
<comment type="caution">
    <text evidence="2">The sequence shown here is derived from an EMBL/GenBank/DDBJ whole genome shotgun (WGS) entry which is preliminary data.</text>
</comment>
<gene>
    <name evidence="2" type="ORF">SeLEV6574_g07225</name>
</gene>
<reference evidence="2 3" key="1">
    <citation type="journal article" date="2019" name="Sci. Rep.">
        <title>Comparative genomics of chytrid fungi reveal insights into the obligate biotrophic and pathogenic lifestyle of Synchytrium endobioticum.</title>
        <authorList>
            <person name="van de Vossenberg B.T.L.H."/>
            <person name="Warris S."/>
            <person name="Nguyen H.D.T."/>
            <person name="van Gent-Pelzer M.P.E."/>
            <person name="Joly D.L."/>
            <person name="van de Geest H.C."/>
            <person name="Bonants P.J.M."/>
            <person name="Smith D.S."/>
            <person name="Levesque C.A."/>
            <person name="van der Lee T.A.J."/>
        </authorList>
    </citation>
    <scope>NUCLEOTIDE SEQUENCE [LARGE SCALE GENOMIC DNA]</scope>
    <source>
        <strain evidence="2 3">LEV6574</strain>
    </source>
</reference>
<dbReference type="VEuPathDB" id="FungiDB:SeMB42_g07804"/>
<dbReference type="Proteomes" id="UP000320475">
    <property type="component" value="Unassembled WGS sequence"/>
</dbReference>
<evidence type="ECO:0000256" key="1">
    <source>
        <dbReference type="SAM" id="MobiDB-lite"/>
    </source>
</evidence>
<sequence>MLFQAIVGPTDNRIKSCQGVSACNMLMAMERVRIAEVIIEFQKDDVPVLSSLTQAHVIMINTPDWCKKDSSIDVHSESSALSEPTIESLIYSVHSSALVAQKLDLISTAISHFLATLPSGSWEESDIGIITNGLDHKIYEIIRLQRAQNYHLRKVEEYKKQLARMLKKYLKNKSPTGGVTPTIFLQVCPSDVPPQYLKMATEVHLDRIGESASDVTSEIDEAKSQSALCHAFYSSQSNPPMRNDVVYAGLSRATMTESNPGSRRRAADLTGSLSSNSHDRVGRGFNLRSLGDRLWPRGNR</sequence>
<dbReference type="AlphaFoldDB" id="A0A507CM20"/>
<name>A0A507CM20_9FUNG</name>
<proteinExistence type="predicted"/>
<feature type="region of interest" description="Disordered" evidence="1">
    <location>
        <begin position="255"/>
        <end position="282"/>
    </location>
</feature>
<accession>A0A507CM20</accession>
<evidence type="ECO:0000313" key="3">
    <source>
        <dbReference type="Proteomes" id="UP000320475"/>
    </source>
</evidence>
<protein>
    <submittedName>
        <fullName evidence="2">Uncharacterized protein</fullName>
    </submittedName>
</protein>
<organism evidence="2 3">
    <name type="scientific">Synchytrium endobioticum</name>
    <dbReference type="NCBI Taxonomy" id="286115"/>
    <lineage>
        <taxon>Eukaryota</taxon>
        <taxon>Fungi</taxon>
        <taxon>Fungi incertae sedis</taxon>
        <taxon>Chytridiomycota</taxon>
        <taxon>Chytridiomycota incertae sedis</taxon>
        <taxon>Chytridiomycetes</taxon>
        <taxon>Synchytriales</taxon>
        <taxon>Synchytriaceae</taxon>
        <taxon>Synchytrium</taxon>
    </lineage>
</organism>